<protein>
    <submittedName>
        <fullName evidence="2">Uncharacterized protein</fullName>
    </submittedName>
</protein>
<keyword evidence="3" id="KW-1185">Reference proteome</keyword>
<evidence type="ECO:0000256" key="1">
    <source>
        <dbReference type="SAM" id="MobiDB-lite"/>
    </source>
</evidence>
<proteinExistence type="predicted"/>
<dbReference type="RefSeq" id="WP_068896902.1">
    <property type="nucleotide sequence ID" value="NZ_BDCX01000005.1"/>
</dbReference>
<dbReference type="STRING" id="161355.PS9374_02459"/>
<gene>
    <name evidence="2" type="ORF">PS9374_02459</name>
</gene>
<dbReference type="AlphaFoldDB" id="A0A171CJN5"/>
<accession>A0A171CJN5</accession>
<sequence>MSAPTDPTAPAPSPGTAAPEQHLTGEVPAPETGPAAREAPLTRGRYRSGGQGHLLELRVDVDGVRPQHRVSGDFFTTAGETVSYTGSFVVDSPAVDVSGGQVVITGTGAFTFAAAASQVRVSIPLRPAPEPPGEATVRFSTPAGRPGAAYLCPFVSPYFRSVLLEQDSVAGTVPFTSYDTASLPGPAAAPPRELTVVRAYAEAGIELQLSAAADVIAADAAGTDLVWDDAELHNAMVRHFSLHADAPQWRVWMLLASAHVGGYRGIMFDYGDACQRQGAAVFHDAVKGSTPQALRAQLRTYVHELGHAFNLLHSWQKNLADPPRPLGPNHGFADLSWMNYVQHYRPLSGAGGEAAYWAAFPFQFTDDELVHLRHGHHRDVVMGANPFGRGAAEISPELFDEPVEDRSGLALELRAKDAFEFGEPVVVELKLRTTDLRGRTTHGHLHPATDFTHVAITRPSGRTVLYRPVMRHCVDDTAEVRLDADDPAIYRSAYIGHGADGHYFAEPGEYRVRAQYLAADGSRIVSPVLSVRVRHPVARADQEVAELMLGEQAGTLLSLLGSDSPALAAGNDALCEVITRYGGHPLAVYARMVRGVNAERGFKDLAADARRLTVRPPDAEESIRQLSAVAEASAGDGGVDNITLNMVMRRLASAQAKRGDLERASGTLDRMVRTFEAKGLRPAVLERIRRQAAAAGEELGAPVSGRRPTG</sequence>
<dbReference type="EMBL" id="BDCX01000005">
    <property type="protein sequence ID" value="GAT66807.1"/>
    <property type="molecule type" value="Genomic_DNA"/>
</dbReference>
<comment type="caution">
    <text evidence="2">The sequence shown here is derived from an EMBL/GenBank/DDBJ whole genome shotgun (WGS) entry which is preliminary data.</text>
</comment>
<evidence type="ECO:0000313" key="2">
    <source>
        <dbReference type="EMBL" id="GAT66807.1"/>
    </source>
</evidence>
<organism evidence="2 3">
    <name type="scientific">Planomonospora sphaerica</name>
    <dbReference type="NCBI Taxonomy" id="161355"/>
    <lineage>
        <taxon>Bacteria</taxon>
        <taxon>Bacillati</taxon>
        <taxon>Actinomycetota</taxon>
        <taxon>Actinomycetes</taxon>
        <taxon>Streptosporangiales</taxon>
        <taxon>Streptosporangiaceae</taxon>
        <taxon>Planomonospora</taxon>
    </lineage>
</organism>
<dbReference type="OrthoDB" id="827535at2"/>
<name>A0A171CJN5_9ACTN</name>
<feature type="region of interest" description="Disordered" evidence="1">
    <location>
        <begin position="1"/>
        <end position="49"/>
    </location>
</feature>
<reference evidence="2 3" key="1">
    <citation type="journal article" date="2016" name="Genome Announc.">
        <title>Draft Genome Sequence of Planomonospora sphaerica JCM9374, a Rare Actinomycete.</title>
        <authorList>
            <person name="Dohra H."/>
            <person name="Suzuki T."/>
            <person name="Inoue Y."/>
            <person name="Kodani S."/>
        </authorList>
    </citation>
    <scope>NUCLEOTIDE SEQUENCE [LARGE SCALE GENOMIC DNA]</scope>
    <source>
        <strain evidence="2 3">JCM 9374</strain>
    </source>
</reference>
<dbReference type="SUPFAM" id="SSF55486">
    <property type="entry name" value="Metalloproteases ('zincins'), catalytic domain"/>
    <property type="match status" value="1"/>
</dbReference>
<evidence type="ECO:0000313" key="3">
    <source>
        <dbReference type="Proteomes" id="UP000077701"/>
    </source>
</evidence>
<reference evidence="3" key="2">
    <citation type="submission" date="2016-04" db="EMBL/GenBank/DDBJ databases">
        <title>Planomonospora sphaerica JCM9374 whole genome shotgun sequence.</title>
        <authorList>
            <person name="Suzuki T."/>
            <person name="Dohra H."/>
            <person name="Kodani S."/>
        </authorList>
    </citation>
    <scope>NUCLEOTIDE SEQUENCE [LARGE SCALE GENOMIC DNA]</scope>
    <source>
        <strain evidence="3">JCM 9374</strain>
    </source>
</reference>
<dbReference type="Proteomes" id="UP000077701">
    <property type="component" value="Unassembled WGS sequence"/>
</dbReference>